<dbReference type="Gene3D" id="1.20.272.40">
    <property type="match status" value="1"/>
</dbReference>
<evidence type="ECO:0000313" key="1">
    <source>
        <dbReference type="EMBL" id="GKV42471.1"/>
    </source>
</evidence>
<proteinExistence type="predicted"/>
<dbReference type="Proteomes" id="UP001054252">
    <property type="component" value="Unassembled WGS sequence"/>
</dbReference>
<sequence>MPPHESPGRAGRYGSKFPVGEVACLCADDLPLLHSSLTAPSSVLEQAGLLPSFDLLYMCSRLHPNSGFY</sequence>
<dbReference type="Gene3D" id="3.40.50.300">
    <property type="entry name" value="P-loop containing nucleotide triphosphate hydrolases"/>
    <property type="match status" value="1"/>
</dbReference>
<reference evidence="1 2" key="1">
    <citation type="journal article" date="2021" name="Commun. Biol.">
        <title>The genome of Shorea leprosula (Dipterocarpaceae) highlights the ecological relevance of drought in aseasonal tropical rainforests.</title>
        <authorList>
            <person name="Ng K.K.S."/>
            <person name="Kobayashi M.J."/>
            <person name="Fawcett J.A."/>
            <person name="Hatakeyama M."/>
            <person name="Paape T."/>
            <person name="Ng C.H."/>
            <person name="Ang C.C."/>
            <person name="Tnah L.H."/>
            <person name="Lee C.T."/>
            <person name="Nishiyama T."/>
            <person name="Sese J."/>
            <person name="O'Brien M.J."/>
            <person name="Copetti D."/>
            <person name="Mohd Noor M.I."/>
            <person name="Ong R.C."/>
            <person name="Putra M."/>
            <person name="Sireger I.Z."/>
            <person name="Indrioko S."/>
            <person name="Kosugi Y."/>
            <person name="Izuno A."/>
            <person name="Isagi Y."/>
            <person name="Lee S.L."/>
            <person name="Shimizu K.K."/>
        </authorList>
    </citation>
    <scope>NUCLEOTIDE SEQUENCE [LARGE SCALE GENOMIC DNA]</scope>
    <source>
        <strain evidence="1">214</strain>
    </source>
</reference>
<dbReference type="AlphaFoldDB" id="A0AAV5LY70"/>
<comment type="caution">
    <text evidence="1">The sequence shown here is derived from an EMBL/GenBank/DDBJ whole genome shotgun (WGS) entry which is preliminary data.</text>
</comment>
<keyword evidence="2" id="KW-1185">Reference proteome</keyword>
<gene>
    <name evidence="1" type="ORF">SLEP1_g49869</name>
</gene>
<name>A0AAV5LY70_9ROSI</name>
<accession>A0AAV5LY70</accession>
<evidence type="ECO:0000313" key="2">
    <source>
        <dbReference type="Proteomes" id="UP001054252"/>
    </source>
</evidence>
<organism evidence="1 2">
    <name type="scientific">Rubroshorea leprosula</name>
    <dbReference type="NCBI Taxonomy" id="152421"/>
    <lineage>
        <taxon>Eukaryota</taxon>
        <taxon>Viridiplantae</taxon>
        <taxon>Streptophyta</taxon>
        <taxon>Embryophyta</taxon>
        <taxon>Tracheophyta</taxon>
        <taxon>Spermatophyta</taxon>
        <taxon>Magnoliopsida</taxon>
        <taxon>eudicotyledons</taxon>
        <taxon>Gunneridae</taxon>
        <taxon>Pentapetalae</taxon>
        <taxon>rosids</taxon>
        <taxon>malvids</taxon>
        <taxon>Malvales</taxon>
        <taxon>Dipterocarpaceae</taxon>
        <taxon>Rubroshorea</taxon>
    </lineage>
</organism>
<protein>
    <submittedName>
        <fullName evidence="1">Uncharacterized protein</fullName>
    </submittedName>
</protein>
<dbReference type="EMBL" id="BPVZ01000158">
    <property type="protein sequence ID" value="GKV42471.1"/>
    <property type="molecule type" value="Genomic_DNA"/>
</dbReference>
<dbReference type="InterPro" id="IPR027417">
    <property type="entry name" value="P-loop_NTPase"/>
</dbReference>